<proteinExistence type="inferred from homology"/>
<gene>
    <name evidence="4" type="ORF">PMZ80_000733</name>
</gene>
<dbReference type="PROSITE" id="PS50404">
    <property type="entry name" value="GST_NTER"/>
    <property type="match status" value="1"/>
</dbReference>
<organism evidence="4 5">
    <name type="scientific">Knufia obscura</name>
    <dbReference type="NCBI Taxonomy" id="1635080"/>
    <lineage>
        <taxon>Eukaryota</taxon>
        <taxon>Fungi</taxon>
        <taxon>Dikarya</taxon>
        <taxon>Ascomycota</taxon>
        <taxon>Pezizomycotina</taxon>
        <taxon>Eurotiomycetes</taxon>
        <taxon>Chaetothyriomycetidae</taxon>
        <taxon>Chaetothyriales</taxon>
        <taxon>Trichomeriaceae</taxon>
        <taxon>Knufia</taxon>
    </lineage>
</organism>
<dbReference type="Proteomes" id="UP001334248">
    <property type="component" value="Unassembled WGS sequence"/>
</dbReference>
<comment type="caution">
    <text evidence="4">The sequence shown here is derived from an EMBL/GenBank/DDBJ whole genome shotgun (WGS) entry which is preliminary data.</text>
</comment>
<dbReference type="SFLD" id="SFLDS00019">
    <property type="entry name" value="Glutathione_Transferase_(cytos"/>
    <property type="match status" value="1"/>
</dbReference>
<dbReference type="Gene3D" id="1.20.1050.130">
    <property type="match status" value="1"/>
</dbReference>
<dbReference type="PROSITE" id="PS50405">
    <property type="entry name" value="GST_CTER"/>
    <property type="match status" value="1"/>
</dbReference>
<evidence type="ECO:0000259" key="2">
    <source>
        <dbReference type="PROSITE" id="PS50404"/>
    </source>
</evidence>
<dbReference type="InterPro" id="IPR010987">
    <property type="entry name" value="Glutathione-S-Trfase_C-like"/>
</dbReference>
<keyword evidence="5" id="KW-1185">Reference proteome</keyword>
<evidence type="ECO:0000256" key="1">
    <source>
        <dbReference type="ARBA" id="ARBA00007409"/>
    </source>
</evidence>
<feature type="domain" description="GST C-terminal" evidence="3">
    <location>
        <begin position="93"/>
        <end position="227"/>
    </location>
</feature>
<dbReference type="PANTHER" id="PTHR44051:SF3">
    <property type="entry name" value="TRANSCRIPTIONAL REGULATOR URE2"/>
    <property type="match status" value="1"/>
</dbReference>
<accession>A0ABR0S177</accession>
<evidence type="ECO:0000313" key="4">
    <source>
        <dbReference type="EMBL" id="KAK5946590.1"/>
    </source>
</evidence>
<dbReference type="SFLD" id="SFLDG00358">
    <property type="entry name" value="Main_(cytGST)"/>
    <property type="match status" value="1"/>
</dbReference>
<feature type="domain" description="GST N-terminal" evidence="2">
    <location>
        <begin position="5"/>
        <end position="86"/>
    </location>
</feature>
<dbReference type="RefSeq" id="XP_064734680.1">
    <property type="nucleotide sequence ID" value="XM_064869183.1"/>
</dbReference>
<evidence type="ECO:0000313" key="5">
    <source>
        <dbReference type="Proteomes" id="UP001334248"/>
    </source>
</evidence>
<comment type="similarity">
    <text evidence="1">Belongs to the GST superfamily.</text>
</comment>
<dbReference type="InterPro" id="IPR040079">
    <property type="entry name" value="Glutathione_S-Trfase"/>
</dbReference>
<dbReference type="SUPFAM" id="SSF52833">
    <property type="entry name" value="Thioredoxin-like"/>
    <property type="match status" value="1"/>
</dbReference>
<evidence type="ECO:0000259" key="3">
    <source>
        <dbReference type="PROSITE" id="PS50405"/>
    </source>
</evidence>
<name>A0ABR0S177_9EURO</name>
<sequence length="227" mass="25843">MSDLKPIKLYSHAAGPNPWRVVMVLKELNLPYTEEFVEFSNIKSEPYISTNPNGRVPAIDDPNTNITLWESGAILQYLVQTYDKDHKISFPTGSKESFFANQWLFFQASGQGPYYGQAAWFSNFHPEKLPSVIERYQKEAMRVVGVIDSHLKKHNLKYLVPDEQNPEGKPTYADIAFVPWGVNVGWLMGKDVFADGEYPAYKGWFDRVTARAAVKEALDHKASLTKH</sequence>
<dbReference type="PANTHER" id="PTHR44051">
    <property type="entry name" value="GLUTATHIONE S-TRANSFERASE-RELATED"/>
    <property type="match status" value="1"/>
</dbReference>
<evidence type="ECO:0008006" key="6">
    <source>
        <dbReference type="Google" id="ProtNLM"/>
    </source>
</evidence>
<dbReference type="Pfam" id="PF02798">
    <property type="entry name" value="GST_N"/>
    <property type="match status" value="1"/>
</dbReference>
<reference evidence="4 5" key="1">
    <citation type="journal article" date="2023" name="Res Sq">
        <title>Genomic and morphological characterization of Knufia obscura isolated from the Mars 2020 spacecraft assembly facility.</title>
        <authorList>
            <person name="Chander A.M."/>
            <person name="Teixeira M.M."/>
            <person name="Singh N.K."/>
            <person name="Williams M.P."/>
            <person name="Parker C.W."/>
            <person name="Leo P."/>
            <person name="Stajich J.E."/>
            <person name="Torok T."/>
            <person name="Tighe S."/>
            <person name="Mason C.E."/>
            <person name="Venkateswaran K."/>
        </authorList>
    </citation>
    <scope>NUCLEOTIDE SEQUENCE [LARGE SCALE GENOMIC DNA]</scope>
    <source>
        <strain evidence="4 5">CCFEE 5817</strain>
    </source>
</reference>
<dbReference type="InterPro" id="IPR036282">
    <property type="entry name" value="Glutathione-S-Trfase_C_sf"/>
</dbReference>
<protein>
    <recommendedName>
        <fullName evidence="6">Glutathione S-transferase</fullName>
    </recommendedName>
</protein>
<dbReference type="SUPFAM" id="SSF47616">
    <property type="entry name" value="GST C-terminal domain-like"/>
    <property type="match status" value="1"/>
</dbReference>
<dbReference type="GeneID" id="89994182"/>
<dbReference type="CDD" id="cd03048">
    <property type="entry name" value="GST_N_Ure2p_like"/>
    <property type="match status" value="1"/>
</dbReference>
<dbReference type="Pfam" id="PF13410">
    <property type="entry name" value="GST_C_2"/>
    <property type="match status" value="1"/>
</dbReference>
<dbReference type="InterPro" id="IPR036249">
    <property type="entry name" value="Thioredoxin-like_sf"/>
</dbReference>
<dbReference type="EMBL" id="JAVHJV010000001">
    <property type="protein sequence ID" value="KAK5946590.1"/>
    <property type="molecule type" value="Genomic_DNA"/>
</dbReference>
<dbReference type="SFLD" id="SFLDG01151">
    <property type="entry name" value="Main.2:_Nu-like"/>
    <property type="match status" value="1"/>
</dbReference>
<dbReference type="InterPro" id="IPR004045">
    <property type="entry name" value="Glutathione_S-Trfase_N"/>
</dbReference>